<evidence type="ECO:0000256" key="10">
    <source>
        <dbReference type="ARBA" id="ARBA00047984"/>
    </source>
</evidence>
<evidence type="ECO:0000256" key="7">
    <source>
        <dbReference type="ARBA" id="ARBA00022806"/>
    </source>
</evidence>
<dbReference type="InterPro" id="IPR041679">
    <property type="entry name" value="DNA2/NAM7-like_C"/>
</dbReference>
<evidence type="ECO:0000313" key="14">
    <source>
        <dbReference type="EMBL" id="CAE6481678.1"/>
    </source>
</evidence>
<dbReference type="Pfam" id="PF13086">
    <property type="entry name" value="AAA_11"/>
    <property type="match status" value="2"/>
</dbReference>
<evidence type="ECO:0000256" key="4">
    <source>
        <dbReference type="ARBA" id="ARBA00022490"/>
    </source>
</evidence>
<dbReference type="Gene3D" id="3.40.50.300">
    <property type="entry name" value="P-loop containing nucleotide triphosphate hydrolases"/>
    <property type="match status" value="2"/>
</dbReference>
<proteinExistence type="inferred from homology"/>
<keyword evidence="8" id="KW-0067">ATP-binding</keyword>
<dbReference type="GO" id="GO:0003723">
    <property type="term" value="F:RNA binding"/>
    <property type="evidence" value="ECO:0007669"/>
    <property type="project" value="InterPro"/>
</dbReference>
<feature type="region of interest" description="Disordered" evidence="12">
    <location>
        <begin position="154"/>
        <end position="181"/>
    </location>
</feature>
<dbReference type="GO" id="GO:0005737">
    <property type="term" value="C:cytoplasm"/>
    <property type="evidence" value="ECO:0007669"/>
    <property type="project" value="UniProtKB-SubCell"/>
</dbReference>
<evidence type="ECO:0000313" key="15">
    <source>
        <dbReference type="Proteomes" id="UP000663840"/>
    </source>
</evidence>
<dbReference type="PANTHER" id="PTHR45418:SF1">
    <property type="entry name" value="CANCER_TESTIS ANTIGEN 55"/>
    <property type="match status" value="1"/>
</dbReference>
<dbReference type="CDD" id="cd18038">
    <property type="entry name" value="DEXXQc_Helz-like"/>
    <property type="match status" value="1"/>
</dbReference>
<dbReference type="GO" id="GO:0032574">
    <property type="term" value="F:5'-3' RNA helicase activity"/>
    <property type="evidence" value="ECO:0007669"/>
    <property type="project" value="InterPro"/>
</dbReference>
<evidence type="ECO:0000256" key="6">
    <source>
        <dbReference type="ARBA" id="ARBA00022801"/>
    </source>
</evidence>
<dbReference type="InterPro" id="IPR041677">
    <property type="entry name" value="DNA2/NAM7_AAA_11"/>
</dbReference>
<feature type="domain" description="Helicase ATP-binding" evidence="13">
    <location>
        <begin position="538"/>
        <end position="737"/>
    </location>
</feature>
<dbReference type="InterPro" id="IPR036236">
    <property type="entry name" value="Znf_C2H2_sf"/>
</dbReference>
<keyword evidence="6" id="KW-0378">Hydrolase</keyword>
<name>A0A8H3H4E0_9AGAM</name>
<comment type="similarity">
    <text evidence="2">Belongs to the DNA2/NAM7 helicase family. SDE3 subfamily.</text>
</comment>
<evidence type="ECO:0000256" key="12">
    <source>
        <dbReference type="SAM" id="MobiDB-lite"/>
    </source>
</evidence>
<dbReference type="Pfam" id="PF12874">
    <property type="entry name" value="zf-met"/>
    <property type="match status" value="1"/>
</dbReference>
<dbReference type="InterPro" id="IPR026122">
    <property type="entry name" value="MOV-10/SDE3_DEXXQ/H-box"/>
</dbReference>
<dbReference type="GO" id="GO:0005524">
    <property type="term" value="F:ATP binding"/>
    <property type="evidence" value="ECO:0007669"/>
    <property type="project" value="UniProtKB-KW"/>
</dbReference>
<dbReference type="PROSITE" id="PS51192">
    <property type="entry name" value="HELICASE_ATP_BIND_1"/>
    <property type="match status" value="1"/>
</dbReference>
<dbReference type="GO" id="GO:0031047">
    <property type="term" value="P:regulatory ncRNA-mediated gene silencing"/>
    <property type="evidence" value="ECO:0007669"/>
    <property type="project" value="UniProtKB-KW"/>
</dbReference>
<dbReference type="InterPro" id="IPR013087">
    <property type="entry name" value="Znf_C2H2_type"/>
</dbReference>
<dbReference type="SUPFAM" id="SSF52540">
    <property type="entry name" value="P-loop containing nucleoside triphosphate hydrolases"/>
    <property type="match status" value="1"/>
</dbReference>
<evidence type="ECO:0000259" key="13">
    <source>
        <dbReference type="PROSITE" id="PS51192"/>
    </source>
</evidence>
<dbReference type="Pfam" id="PF13087">
    <property type="entry name" value="AAA_12"/>
    <property type="match status" value="1"/>
</dbReference>
<protein>
    <recommendedName>
        <fullName evidence="3">RNA helicase</fullName>
        <ecNumber evidence="3">3.6.4.13</ecNumber>
    </recommendedName>
</protein>
<dbReference type="EC" id="3.6.4.13" evidence="3"/>
<evidence type="ECO:0000256" key="8">
    <source>
        <dbReference type="ARBA" id="ARBA00022840"/>
    </source>
</evidence>
<dbReference type="InterPro" id="IPR027417">
    <property type="entry name" value="P-loop_NTPase"/>
</dbReference>
<feature type="compositionally biased region" description="Basic and acidic residues" evidence="12">
    <location>
        <begin position="1053"/>
        <end position="1062"/>
    </location>
</feature>
<comment type="caution">
    <text evidence="14">The sequence shown here is derived from an EMBL/GenBank/DDBJ whole genome shotgun (WGS) entry which is preliminary data.</text>
</comment>
<dbReference type="GO" id="GO:0003678">
    <property type="term" value="F:DNA helicase activity"/>
    <property type="evidence" value="ECO:0007669"/>
    <property type="project" value="UniProtKB-EC"/>
</dbReference>
<evidence type="ECO:0000256" key="11">
    <source>
        <dbReference type="ARBA" id="ARBA00048432"/>
    </source>
</evidence>
<evidence type="ECO:0000256" key="1">
    <source>
        <dbReference type="ARBA" id="ARBA00004496"/>
    </source>
</evidence>
<dbReference type="Pfam" id="PF21634">
    <property type="entry name" value="MOV-10_beta-barrel"/>
    <property type="match status" value="1"/>
</dbReference>
<comment type="catalytic activity">
    <reaction evidence="10">
        <text>ATP + H2O = ADP + phosphate + H(+)</text>
        <dbReference type="Rhea" id="RHEA:13065"/>
        <dbReference type="ChEBI" id="CHEBI:15377"/>
        <dbReference type="ChEBI" id="CHEBI:15378"/>
        <dbReference type="ChEBI" id="CHEBI:30616"/>
        <dbReference type="ChEBI" id="CHEBI:43474"/>
        <dbReference type="ChEBI" id="CHEBI:456216"/>
        <dbReference type="EC" id="3.6.4.13"/>
    </reaction>
</comment>
<gene>
    <name evidence="14" type="ORF">RDB_LOCUS134532</name>
</gene>
<evidence type="ECO:0000256" key="3">
    <source>
        <dbReference type="ARBA" id="ARBA00012552"/>
    </source>
</evidence>
<dbReference type="GO" id="GO:0016787">
    <property type="term" value="F:hydrolase activity"/>
    <property type="evidence" value="ECO:0007669"/>
    <property type="project" value="UniProtKB-KW"/>
</dbReference>
<feature type="region of interest" description="Disordered" evidence="12">
    <location>
        <begin position="1036"/>
        <end position="1062"/>
    </location>
</feature>
<dbReference type="Gene3D" id="3.30.160.60">
    <property type="entry name" value="Classic Zinc Finger"/>
    <property type="match status" value="1"/>
</dbReference>
<organism evidence="14 15">
    <name type="scientific">Rhizoctonia solani</name>
    <dbReference type="NCBI Taxonomy" id="456999"/>
    <lineage>
        <taxon>Eukaryota</taxon>
        <taxon>Fungi</taxon>
        <taxon>Dikarya</taxon>
        <taxon>Basidiomycota</taxon>
        <taxon>Agaricomycotina</taxon>
        <taxon>Agaricomycetes</taxon>
        <taxon>Cantharellales</taxon>
        <taxon>Ceratobasidiaceae</taxon>
        <taxon>Rhizoctonia</taxon>
    </lineage>
</organism>
<dbReference type="InterPro" id="IPR049080">
    <property type="entry name" value="MOV-10-like_beta-barrel"/>
</dbReference>
<dbReference type="AlphaFoldDB" id="A0A8H3H4E0"/>
<dbReference type="InterPro" id="IPR047187">
    <property type="entry name" value="SF1_C_Upf1"/>
</dbReference>
<dbReference type="PANTHER" id="PTHR45418">
    <property type="entry name" value="CANCER/TESTIS ANTIGEN 55"/>
    <property type="match status" value="1"/>
</dbReference>
<evidence type="ECO:0000256" key="5">
    <source>
        <dbReference type="ARBA" id="ARBA00022741"/>
    </source>
</evidence>
<dbReference type="Proteomes" id="UP000663840">
    <property type="component" value="Unassembled WGS sequence"/>
</dbReference>
<dbReference type="CDD" id="cd18808">
    <property type="entry name" value="SF1_C_Upf1"/>
    <property type="match status" value="1"/>
</dbReference>
<keyword evidence="9" id="KW-0943">RNA-mediated gene silencing</keyword>
<accession>A0A8H3H4E0</accession>
<comment type="catalytic activity">
    <reaction evidence="11">
        <text>ATP + H2O = ADP + phosphate + H(+)</text>
        <dbReference type="Rhea" id="RHEA:13065"/>
        <dbReference type="ChEBI" id="CHEBI:15377"/>
        <dbReference type="ChEBI" id="CHEBI:15378"/>
        <dbReference type="ChEBI" id="CHEBI:30616"/>
        <dbReference type="ChEBI" id="CHEBI:43474"/>
        <dbReference type="ChEBI" id="CHEBI:456216"/>
        <dbReference type="EC" id="3.6.4.12"/>
    </reaction>
    <physiologicalReaction direction="left-to-right" evidence="11">
        <dbReference type="Rhea" id="RHEA:13066"/>
    </physiologicalReaction>
</comment>
<sequence length="1062" mass="118655">MPVCSELLAHGVCHTDLCTASHILDFFCSSCNIICDSERTFKSHLGGRKHRAATKTPTLSNCLVCSVILPNSNPYTLNQHSQGSAHQRRLSQLDVTPDPWYTVTEAEAPINSIRCDTCNQNIPRTVWASHISKDSHIRRSRVANFQSVLRETEKDKHGVEVSHGVGTNSTDGGAEVDFGTIDPNNAQEIKKVVTLRLNTPADITLNSTRLASSAGRSSRVSPQFHVTEMDSIALPLKRLVSLPLYFRSLGHRGYFADRLELTFHDKSLRKSFTITRPLRATVGNVTDLEQLRPSAPYVRPPPKPRRDREEKLVDGIKPSSQRIEWVVELPKAIMPFQLRSILESRTGVDAKLTRVKQLPGMHGDLIGAGPPSYSRFWETLLHIEEHQAEIDLERYDQENVELSRHNSYFFLKVPGLAEKRPSVLVGDSIKVRPHKPSEADNKTWYIGYVHIVRKDEVGLRFAHRFVPPLGTRFDVRFCLNRIPVLRMHQALATAFAEPRALFPTIVHEKPHLTRRHVRTVNPLVDQNPPQLLAVKSILSLPPGSPPFIIFGPPGTGKTVTAVESMIQLLLANRTIRVLATAPSNSAADLIARKLLESGKLHQGDLLRLNALSRTPDPDSIHSQVLASSYVRDGSFRFPGVNRLLLADEEYNQYRKHGQNAVKPLKDYRVVVATCVTASVPYQLGIPRGHFDWIFVDEAGQACEPEAMISVKTLAGSETNIVLSGDPRQLGPVIRSPISLQLGLGLSYLERLMNMDMYNPSSMRGRTVVKLSKNWRNHPAILRYSNERFYDNELESCASASVTNSLLAWSELGRTGFPIIFENIAGAEHFDLLPQLCFLHLNSIGQDLREASSPSWYNPMEVSRVKDYVRMLRDLRRPHISTTDIGVITPYNQQVQHIRRILRGSNGEGIKVGSVEEFQGQERKVIIVSTVRSSANEVEFDLRHTLGFVANDRRFNVTITRAQALLIIVGDASVLGLDPLWRSFLSYIHQEGGWKGSPIPWEGNEAGNAYSAGQRSAAALDDLTLLIERTRTMNLSLGGGPAGNADDVDVQEGNVDRPWREDE</sequence>
<comment type="subcellular location">
    <subcellularLocation>
        <location evidence="1">Cytoplasm</location>
    </subcellularLocation>
</comment>
<evidence type="ECO:0000256" key="2">
    <source>
        <dbReference type="ARBA" id="ARBA00005601"/>
    </source>
</evidence>
<reference evidence="14" key="1">
    <citation type="submission" date="2021-01" db="EMBL/GenBank/DDBJ databases">
        <authorList>
            <person name="Kaushik A."/>
        </authorList>
    </citation>
    <scope>NUCLEOTIDE SEQUENCE</scope>
    <source>
        <strain evidence="14">AG1-1A</strain>
    </source>
</reference>
<evidence type="ECO:0000256" key="9">
    <source>
        <dbReference type="ARBA" id="ARBA00023158"/>
    </source>
</evidence>
<dbReference type="EMBL" id="CAJMWR010004065">
    <property type="protein sequence ID" value="CAE6481678.1"/>
    <property type="molecule type" value="Genomic_DNA"/>
</dbReference>
<dbReference type="SUPFAM" id="SSF57667">
    <property type="entry name" value="beta-beta-alpha zinc fingers"/>
    <property type="match status" value="1"/>
</dbReference>
<keyword evidence="5" id="KW-0547">Nucleotide-binding</keyword>
<keyword evidence="7" id="KW-0347">Helicase</keyword>
<dbReference type="InterPro" id="IPR014001">
    <property type="entry name" value="Helicase_ATP-bd"/>
</dbReference>
<keyword evidence="4" id="KW-0963">Cytoplasm</keyword>